<evidence type="ECO:0000313" key="2">
    <source>
        <dbReference type="Proteomes" id="UP000289340"/>
    </source>
</evidence>
<dbReference type="PANTHER" id="PTHR35097">
    <property type="entry name" value="GDSL ESTERASE/LIPASE"/>
    <property type="match status" value="1"/>
</dbReference>
<dbReference type="Gramene" id="XM_028371651.1">
    <property type="protein sequence ID" value="XP_028227452.1"/>
    <property type="gene ID" value="LOC114408561"/>
</dbReference>
<dbReference type="Proteomes" id="UP000289340">
    <property type="component" value="Chromosome 4"/>
</dbReference>
<dbReference type="PANTHER" id="PTHR35097:SF1">
    <property type="entry name" value="GDSL ESTERASE_LIPASE"/>
    <property type="match status" value="1"/>
</dbReference>
<protein>
    <submittedName>
        <fullName evidence="1">Uncharacterized protein</fullName>
    </submittedName>
</protein>
<comment type="caution">
    <text evidence="1">The sequence shown here is derived from an EMBL/GenBank/DDBJ whole genome shotgun (WGS) entry which is preliminary data.</text>
</comment>
<evidence type="ECO:0000313" key="1">
    <source>
        <dbReference type="EMBL" id="RZC14641.1"/>
    </source>
</evidence>
<name>A0A445KUJ5_GLYSO</name>
<dbReference type="EMBL" id="QZWG01000004">
    <property type="protein sequence ID" value="RZC14641.1"/>
    <property type="molecule type" value="Genomic_DNA"/>
</dbReference>
<keyword evidence="2" id="KW-1185">Reference proteome</keyword>
<organism evidence="1 2">
    <name type="scientific">Glycine soja</name>
    <name type="common">Wild soybean</name>
    <dbReference type="NCBI Taxonomy" id="3848"/>
    <lineage>
        <taxon>Eukaryota</taxon>
        <taxon>Viridiplantae</taxon>
        <taxon>Streptophyta</taxon>
        <taxon>Embryophyta</taxon>
        <taxon>Tracheophyta</taxon>
        <taxon>Spermatophyta</taxon>
        <taxon>Magnoliopsida</taxon>
        <taxon>eudicotyledons</taxon>
        <taxon>Gunneridae</taxon>
        <taxon>Pentapetalae</taxon>
        <taxon>rosids</taxon>
        <taxon>fabids</taxon>
        <taxon>Fabales</taxon>
        <taxon>Fabaceae</taxon>
        <taxon>Papilionoideae</taxon>
        <taxon>50 kb inversion clade</taxon>
        <taxon>NPAAA clade</taxon>
        <taxon>indigoferoid/millettioid clade</taxon>
        <taxon>Phaseoleae</taxon>
        <taxon>Glycine</taxon>
        <taxon>Glycine subgen. Soja</taxon>
    </lineage>
</organism>
<gene>
    <name evidence="1" type="ORF">D0Y65_008543</name>
</gene>
<accession>A0A445KUJ5</accession>
<reference evidence="1 2" key="1">
    <citation type="submission" date="2018-09" db="EMBL/GenBank/DDBJ databases">
        <title>A high-quality reference genome of wild soybean provides a powerful tool to mine soybean genomes.</title>
        <authorList>
            <person name="Xie M."/>
            <person name="Chung C.Y.L."/>
            <person name="Li M.-W."/>
            <person name="Wong F.-L."/>
            <person name="Chan T.-F."/>
            <person name="Lam H.-M."/>
        </authorList>
    </citation>
    <scope>NUCLEOTIDE SEQUENCE [LARGE SCALE GENOMIC DNA]</scope>
    <source>
        <strain evidence="2">cv. W05</strain>
        <tissue evidence="1">Hypocotyl of etiolated seedlings</tissue>
    </source>
</reference>
<sequence length="410" mass="44821">MEPVLDKLNAFAKSGQDFFDGLFRRRNPVEILKRLQREAFSDLMKLRERQDKVERVLSFYQSSKVGPFQETTTHVRGQVDFLGALLVLGNLDAVDKLGIRTGVDSRFIFETTMGDKATGAAEFVASHGGRREHCEEKPLSLAKLSFTANVNDWFSFVAMPIGARCRDVAIASNSFHQVGKGLTDFSYFGPPLLNLHNGTAFGITVRKSNVTASLAQIVTGLGMPPSSSITDNRSSTFGQLVYQFSRGSKLSILGLHHMPLSSKKLGRFGALTIPLLVSKQDEDEVSEAVPEVLPLIGTKTRVPAGSIALMAESELDDFTKIGGWVEMDKLNPKYLQLGVTISDVSEDSFGWGTSLSGRMIGNSANEAHFQAESYLKFNMGNNFCLKPGLVLGIDGKSKTAALVLRSNWSL</sequence>
<proteinExistence type="predicted"/>
<dbReference type="AlphaFoldDB" id="A0A445KUJ5"/>